<reference evidence="1 2" key="1">
    <citation type="submission" date="2021-03" db="EMBL/GenBank/DDBJ databases">
        <title>Fibrella sp. HMF5405 genome sequencing and assembly.</title>
        <authorList>
            <person name="Kang H."/>
            <person name="Kim H."/>
            <person name="Bae S."/>
            <person name="Joh K."/>
        </authorList>
    </citation>
    <scope>NUCLEOTIDE SEQUENCE [LARGE SCALE GENOMIC DNA]</scope>
    <source>
        <strain evidence="1 2">HMF5405</strain>
    </source>
</reference>
<evidence type="ECO:0000313" key="1">
    <source>
        <dbReference type="EMBL" id="MBO0947329.1"/>
    </source>
</evidence>
<organism evidence="1 2">
    <name type="scientific">Fibrella forsythiae</name>
    <dbReference type="NCBI Taxonomy" id="2817061"/>
    <lineage>
        <taxon>Bacteria</taxon>
        <taxon>Pseudomonadati</taxon>
        <taxon>Bacteroidota</taxon>
        <taxon>Cytophagia</taxon>
        <taxon>Cytophagales</taxon>
        <taxon>Spirosomataceae</taxon>
        <taxon>Fibrella</taxon>
    </lineage>
</organism>
<keyword evidence="2" id="KW-1185">Reference proteome</keyword>
<dbReference type="EMBL" id="JAFMYW010000001">
    <property type="protein sequence ID" value="MBO0947329.1"/>
    <property type="molecule type" value="Genomic_DNA"/>
</dbReference>
<dbReference type="Proteomes" id="UP000664628">
    <property type="component" value="Unassembled WGS sequence"/>
</dbReference>
<proteinExistence type="predicted"/>
<comment type="caution">
    <text evidence="1">The sequence shown here is derived from an EMBL/GenBank/DDBJ whole genome shotgun (WGS) entry which is preliminary data.</text>
</comment>
<sequence length="197" mass="22433">MKMAKASKADIQAVQHFFDNLDTLIEEDRSDEAIAAYVRLALAGRVGTSHGRVTWGCDILIDTCCDPDKTYLDWKPSLRKGIPQTHTDDGQRLFYIISYEHSYGGILTFWRPNNAGYTNNPWLAGTYTESEIRADMAYYHRGEDGSVAVPVEELHEEGRYVIRQLVDANVKEKEKHLRRVKLGILTQDEATKDKEPV</sequence>
<evidence type="ECO:0000313" key="2">
    <source>
        <dbReference type="Proteomes" id="UP000664628"/>
    </source>
</evidence>
<protein>
    <submittedName>
        <fullName evidence="1">Uncharacterized protein</fullName>
    </submittedName>
</protein>
<accession>A0ABS3JBF8</accession>
<dbReference type="RefSeq" id="WP_207327245.1">
    <property type="nucleotide sequence ID" value="NZ_JAFMYW010000001.1"/>
</dbReference>
<gene>
    <name evidence="1" type="ORF">J2I46_01960</name>
</gene>
<name>A0ABS3JBF8_9BACT</name>